<gene>
    <name evidence="1" type="ORF">C8N46_10352</name>
</gene>
<name>A0A2T6C0W0_9FLAO</name>
<dbReference type="EMBL" id="QBKT01000003">
    <property type="protein sequence ID" value="PTX61955.1"/>
    <property type="molecule type" value="Genomic_DNA"/>
</dbReference>
<reference evidence="1 2" key="1">
    <citation type="submission" date="2018-04" db="EMBL/GenBank/DDBJ databases">
        <title>Genomic Encyclopedia of Archaeal and Bacterial Type Strains, Phase II (KMG-II): from individual species to whole genera.</title>
        <authorList>
            <person name="Goeker M."/>
        </authorList>
    </citation>
    <scope>NUCLEOTIDE SEQUENCE [LARGE SCALE GENOMIC DNA]</scope>
    <source>
        <strain evidence="1 2">DSM 25731</strain>
    </source>
</reference>
<accession>A0A2T6C0W0</accession>
<comment type="caution">
    <text evidence="1">The sequence shown here is derived from an EMBL/GenBank/DDBJ whole genome shotgun (WGS) entry which is preliminary data.</text>
</comment>
<organism evidence="1 2">
    <name type="scientific">Kordia periserrulae</name>
    <dbReference type="NCBI Taxonomy" id="701523"/>
    <lineage>
        <taxon>Bacteria</taxon>
        <taxon>Pseudomonadati</taxon>
        <taxon>Bacteroidota</taxon>
        <taxon>Flavobacteriia</taxon>
        <taxon>Flavobacteriales</taxon>
        <taxon>Flavobacteriaceae</taxon>
        <taxon>Kordia</taxon>
    </lineage>
</organism>
<keyword evidence="2" id="KW-1185">Reference proteome</keyword>
<evidence type="ECO:0000313" key="2">
    <source>
        <dbReference type="Proteomes" id="UP000244090"/>
    </source>
</evidence>
<dbReference type="Proteomes" id="UP000244090">
    <property type="component" value="Unassembled WGS sequence"/>
</dbReference>
<evidence type="ECO:0000313" key="1">
    <source>
        <dbReference type="EMBL" id="PTX61955.1"/>
    </source>
</evidence>
<protein>
    <submittedName>
        <fullName evidence="1">Uncharacterized protein</fullName>
    </submittedName>
</protein>
<sequence>MKKRNAKLLQLKKERISTLANAQITGGVKTTTCVTYTYESICKTTRCETEVYFCPLTVANCHTEPGYCAID</sequence>
<dbReference type="RefSeq" id="WP_108114190.1">
    <property type="nucleotide sequence ID" value="NZ_QBKT01000003.1"/>
</dbReference>
<dbReference type="AlphaFoldDB" id="A0A2T6C0W0"/>
<proteinExistence type="predicted"/>